<keyword evidence="8" id="KW-1185">Reference proteome</keyword>
<feature type="region of interest" description="Disordered" evidence="5">
    <location>
        <begin position="871"/>
        <end position="997"/>
    </location>
</feature>
<evidence type="ECO:0000259" key="6">
    <source>
        <dbReference type="PROSITE" id="PS50127"/>
    </source>
</evidence>
<evidence type="ECO:0000313" key="7">
    <source>
        <dbReference type="EMBL" id="KAF2749844.1"/>
    </source>
</evidence>
<keyword evidence="1" id="KW-0328">Glycosyltransferase</keyword>
<evidence type="ECO:0000256" key="4">
    <source>
        <dbReference type="ARBA" id="ARBA00023027"/>
    </source>
</evidence>
<dbReference type="InterPro" id="IPR000608">
    <property type="entry name" value="UBC"/>
</dbReference>
<dbReference type="InterPro" id="IPR051838">
    <property type="entry name" value="ARTD_PARP"/>
</dbReference>
<dbReference type="CDD" id="cd23802">
    <property type="entry name" value="UBCc_UBE2Q"/>
    <property type="match status" value="1"/>
</dbReference>
<dbReference type="Gene3D" id="3.10.110.10">
    <property type="entry name" value="Ubiquitin Conjugating Enzyme"/>
    <property type="match status" value="1"/>
</dbReference>
<evidence type="ECO:0000256" key="5">
    <source>
        <dbReference type="SAM" id="MobiDB-lite"/>
    </source>
</evidence>
<reference evidence="7" key="1">
    <citation type="journal article" date="2020" name="Stud. Mycol.">
        <title>101 Dothideomycetes genomes: a test case for predicting lifestyles and emergence of pathogens.</title>
        <authorList>
            <person name="Haridas S."/>
            <person name="Albert R."/>
            <person name="Binder M."/>
            <person name="Bloem J."/>
            <person name="Labutti K."/>
            <person name="Salamov A."/>
            <person name="Andreopoulos B."/>
            <person name="Baker S."/>
            <person name="Barry K."/>
            <person name="Bills G."/>
            <person name="Bluhm B."/>
            <person name="Cannon C."/>
            <person name="Castanera R."/>
            <person name="Culley D."/>
            <person name="Daum C."/>
            <person name="Ezra D."/>
            <person name="Gonzalez J."/>
            <person name="Henrissat B."/>
            <person name="Kuo A."/>
            <person name="Liang C."/>
            <person name="Lipzen A."/>
            <person name="Lutzoni F."/>
            <person name="Magnuson J."/>
            <person name="Mondo S."/>
            <person name="Nolan M."/>
            <person name="Ohm R."/>
            <person name="Pangilinan J."/>
            <person name="Park H.-J."/>
            <person name="Ramirez L."/>
            <person name="Alfaro M."/>
            <person name="Sun H."/>
            <person name="Tritt A."/>
            <person name="Yoshinaga Y."/>
            <person name="Zwiers L.-H."/>
            <person name="Turgeon B."/>
            <person name="Goodwin S."/>
            <person name="Spatafora J."/>
            <person name="Crous P."/>
            <person name="Grigoriev I."/>
        </authorList>
    </citation>
    <scope>NUCLEOTIDE SEQUENCE</scope>
    <source>
        <strain evidence="7">CBS 119925</strain>
    </source>
</reference>
<dbReference type="Pfam" id="PF00179">
    <property type="entry name" value="UQ_con"/>
    <property type="match status" value="1"/>
</dbReference>
<feature type="compositionally biased region" description="Acidic residues" evidence="5">
    <location>
        <begin position="963"/>
        <end position="980"/>
    </location>
</feature>
<dbReference type="GO" id="GO:0003950">
    <property type="term" value="F:NAD+ poly-ADP-ribosyltransferase activity"/>
    <property type="evidence" value="ECO:0007669"/>
    <property type="project" value="InterPro"/>
</dbReference>
<evidence type="ECO:0000256" key="2">
    <source>
        <dbReference type="ARBA" id="ARBA00022679"/>
    </source>
</evidence>
<dbReference type="OrthoDB" id="109543at2759"/>
<dbReference type="SUPFAM" id="SSF54495">
    <property type="entry name" value="UBC-like"/>
    <property type="match status" value="1"/>
</dbReference>
<dbReference type="Gene3D" id="3.90.228.10">
    <property type="match status" value="1"/>
</dbReference>
<feature type="compositionally biased region" description="Polar residues" evidence="5">
    <location>
        <begin position="871"/>
        <end position="905"/>
    </location>
</feature>
<dbReference type="EMBL" id="MU006565">
    <property type="protein sequence ID" value="KAF2749844.1"/>
    <property type="molecule type" value="Genomic_DNA"/>
</dbReference>
<dbReference type="PROSITE" id="PS50127">
    <property type="entry name" value="UBC_2"/>
    <property type="match status" value="1"/>
</dbReference>
<dbReference type="InterPro" id="IPR012317">
    <property type="entry name" value="Poly(ADP-ribose)pol_cat_dom"/>
</dbReference>
<dbReference type="Proteomes" id="UP000799440">
    <property type="component" value="Unassembled WGS sequence"/>
</dbReference>
<proteinExistence type="predicted"/>
<feature type="region of interest" description="Disordered" evidence="5">
    <location>
        <begin position="599"/>
        <end position="618"/>
    </location>
</feature>
<dbReference type="AlphaFoldDB" id="A0A6A6VJF1"/>
<keyword evidence="4" id="KW-0520">NAD</keyword>
<keyword evidence="3" id="KW-0548">Nucleotidyltransferase</keyword>
<dbReference type="PANTHER" id="PTHR21328">
    <property type="entry name" value="POLY ADP-RIBOSE POLYMERASE FAMILY, MEMBER PARP"/>
    <property type="match status" value="1"/>
</dbReference>
<name>A0A6A6VJF1_9PLEO</name>
<dbReference type="FunFam" id="3.10.110.10:FF:000107">
    <property type="entry name" value="Ubiquitin conjugating enzyme, putative"/>
    <property type="match status" value="1"/>
</dbReference>
<accession>A0A6A6VJF1</accession>
<evidence type="ECO:0000256" key="3">
    <source>
        <dbReference type="ARBA" id="ARBA00022695"/>
    </source>
</evidence>
<keyword evidence="2" id="KW-0808">Transferase</keyword>
<evidence type="ECO:0000256" key="1">
    <source>
        <dbReference type="ARBA" id="ARBA00022676"/>
    </source>
</evidence>
<dbReference type="GO" id="GO:0016779">
    <property type="term" value="F:nucleotidyltransferase activity"/>
    <property type="evidence" value="ECO:0007669"/>
    <property type="project" value="UniProtKB-KW"/>
</dbReference>
<feature type="compositionally biased region" description="Basic and acidic residues" evidence="5">
    <location>
        <begin position="503"/>
        <end position="513"/>
    </location>
</feature>
<gene>
    <name evidence="7" type="ORF">M011DRAFT_465504</name>
</gene>
<sequence length="1214" mass="134721">MPRKAFMSDLQAAAGLSVIGITDVQPGGDDGEFTFRCQVAEKELTVSVQVVPDVSEYPSSHMYLLYAPDDAPEEIARRLSDMNETTISKPIAVMLEMVSQRLKSVDKDGNQQMLHSADYDDIEDSDDEEIEFFPEDNPSAQRAVLGQYGTEPPSLSSLDYRQRIRKDLRAAKRHGFKVGCYGSILDGHSCYVILSCRIAKLGISEEAMGAWQVDAKEYLTVMFHYPSGYKSMDLFRANENAQARRYVSIRMGIGTRYKPTLEEVVNAFSASNGGQTKKSEESAADSQALKMPGTGFRASFISGPLNGLLDERFLKLLQFRYQGMSWEGAELFYNDHANSVRADITSDQVKYYQNEATPTTYPPLVTADHISETAFPADHCFPLVGMQFVLRHFVRCTEFCLICFRRLSEDFQAIKPYVCDNGLCLYQYMSLGFGPSIEHEILSQPRVIDLLVSFCYIRAKSGGLKDFPTGLSLMVPPNRGEKEAPNHSPGMRASVLGQPLNGKKSDNDEEKLPPTDTLKALFNAGTRELMFPDRNAKCPLKKGDWIVIVNGDSKLPLHCRIADITFWPTLSLGEAVYPAERPEPKPNPSHQLTAFKSTPAGKVSTPIGHPGTAVDSKIQKKVDRSDTEFIPVECIVYSSNFDNLDDGQKRIAICDMLDLLPSVNELKSYLLTSGRPPLGSWLNRLPPALLGILRWIIASNRACIMQVPEPGEDKEGAKGRVYGMSGWTQFRFAMGAPDKERRFLRAVKETTSRLSLKYPTIFAWHGSPLNNWHSIIREGLHFNQTLHGRAYGNGVYHAIDANTSTSYSVPYGQQSWPSSELQIGQAMALNELVNAPGEYVSSLPYLVVSQLDWIQTRYLFVRPYSNPSFGHSGTAAPTNGETQETMPENCIQQDPSRTPTGTSSRIVIPAAAMPAGSARTLPAPRTNRSPLAKRRKTGSGNSRMDPIDLVSSDGDVYIRDDDSVATDEEDRALLVDEPEPEPTPPPSRPKTSSKPLTDFVPGTLDYAKLPLIAQPTWATPHATRRLMKDFQELLKVQEREPLHELGWYVDPEKTDNMYQWIVEMHSFDPSLPLAKDMKKKGVKSVVFELRFPEGYPMSPPFVRVIRPRFLPFQSGGGGHVTAGGAMCMQLLTNDGWSAVNSIESVLLQVRMALCSTDPKPARLEIHGRGDYGVGEAVEAFVRACKMHGWTVPAGFDKMALGGQYASHGSHDLPN</sequence>
<protein>
    <recommendedName>
        <fullName evidence="6">UBC core domain-containing protein</fullName>
    </recommendedName>
</protein>
<feature type="region of interest" description="Disordered" evidence="5">
    <location>
        <begin position="475"/>
        <end position="515"/>
    </location>
</feature>
<evidence type="ECO:0000313" key="8">
    <source>
        <dbReference type="Proteomes" id="UP000799440"/>
    </source>
</evidence>
<dbReference type="SMART" id="SM00212">
    <property type="entry name" value="UBCc"/>
    <property type="match status" value="1"/>
</dbReference>
<dbReference type="InterPro" id="IPR016135">
    <property type="entry name" value="UBQ-conjugating_enzyme/RWD"/>
</dbReference>
<dbReference type="SUPFAM" id="SSF56399">
    <property type="entry name" value="ADP-ribosylation"/>
    <property type="match status" value="1"/>
</dbReference>
<feature type="domain" description="UBC core" evidence="6">
    <location>
        <begin position="1021"/>
        <end position="1190"/>
    </location>
</feature>
<organism evidence="7 8">
    <name type="scientific">Sporormia fimetaria CBS 119925</name>
    <dbReference type="NCBI Taxonomy" id="1340428"/>
    <lineage>
        <taxon>Eukaryota</taxon>
        <taxon>Fungi</taxon>
        <taxon>Dikarya</taxon>
        <taxon>Ascomycota</taxon>
        <taxon>Pezizomycotina</taxon>
        <taxon>Dothideomycetes</taxon>
        <taxon>Pleosporomycetidae</taxon>
        <taxon>Pleosporales</taxon>
        <taxon>Sporormiaceae</taxon>
        <taxon>Sporormia</taxon>
    </lineage>
</organism>
<dbReference type="Pfam" id="PF00644">
    <property type="entry name" value="PARP"/>
    <property type="match status" value="1"/>
</dbReference>